<dbReference type="GO" id="GO:0043565">
    <property type="term" value="F:sequence-specific DNA binding"/>
    <property type="evidence" value="ECO:0007669"/>
    <property type="project" value="TreeGrafter"/>
</dbReference>
<evidence type="ECO:0000256" key="2">
    <source>
        <dbReference type="ARBA" id="ARBA00022833"/>
    </source>
</evidence>
<dbReference type="InterPro" id="IPR036864">
    <property type="entry name" value="Zn2-C6_fun-type_DNA-bd_sf"/>
</dbReference>
<feature type="domain" description="Zn(2)-C6 fungal-type" evidence="8">
    <location>
        <begin position="30"/>
        <end position="59"/>
    </location>
</feature>
<evidence type="ECO:0000256" key="5">
    <source>
        <dbReference type="ARBA" id="ARBA00023163"/>
    </source>
</evidence>
<dbReference type="CDD" id="cd00067">
    <property type="entry name" value="GAL4"/>
    <property type="match status" value="1"/>
</dbReference>
<dbReference type="HOGENOM" id="CLU_739714_0_0_1"/>
<dbReference type="InterPro" id="IPR001138">
    <property type="entry name" value="Zn2Cys6_DnaBD"/>
</dbReference>
<keyword evidence="6" id="KW-0539">Nucleus</keyword>
<dbReference type="PANTHER" id="PTHR47540">
    <property type="entry name" value="THIAMINE REPRESSIBLE GENES REGULATORY PROTEIN THI5"/>
    <property type="match status" value="1"/>
</dbReference>
<feature type="compositionally biased region" description="Basic residues" evidence="7">
    <location>
        <begin position="15"/>
        <end position="27"/>
    </location>
</feature>
<accession>W2S5R1</accession>
<dbReference type="SUPFAM" id="SSF57701">
    <property type="entry name" value="Zn2/Cys6 DNA-binding domain"/>
    <property type="match status" value="1"/>
</dbReference>
<keyword evidence="2" id="KW-0862">Zinc</keyword>
<dbReference type="CDD" id="cd12148">
    <property type="entry name" value="fungal_TF_MHR"/>
    <property type="match status" value="1"/>
</dbReference>
<dbReference type="Pfam" id="PF00172">
    <property type="entry name" value="Zn_clus"/>
    <property type="match status" value="1"/>
</dbReference>
<evidence type="ECO:0000313" key="9">
    <source>
        <dbReference type="EMBL" id="ETN44027.1"/>
    </source>
</evidence>
<dbReference type="Gene3D" id="4.10.240.10">
    <property type="entry name" value="Zn(2)-C6 fungal-type DNA-binding domain"/>
    <property type="match status" value="1"/>
</dbReference>
<keyword evidence="3" id="KW-0805">Transcription regulation</keyword>
<gene>
    <name evidence="9" type="ORF">HMPREF1541_10892</name>
</gene>
<keyword evidence="10" id="KW-1185">Reference proteome</keyword>
<dbReference type="GO" id="GO:0000981">
    <property type="term" value="F:DNA-binding transcription factor activity, RNA polymerase II-specific"/>
    <property type="evidence" value="ECO:0007669"/>
    <property type="project" value="InterPro"/>
</dbReference>
<sequence length="374" mass="41917">MQSGEGSAIGEMAQRRNRRSGKPHRRSPWACDECRLRKRKCNGMQPCQPSINVDTDCAYQFRRPAPPPTARIRMLEQHLRQAYLLLQDHARYLQLTDRLTLKPVLDIMNFGAEPGMPLASLAGHENPSRISEMNSMLAGCRRLISSPPWNTYLYGPLSETAFILRVLEIFNLNRSDVREALVPTLGIFDLPLSVARNGDGLIPPMPSLWGPNELPNREDTQQLITTLLGGSHPLMSFLHAQYFPETVNLLYESPNNAACTRFLPLFHQSLAVAHIFDNKRHRQRGCHVGLDTAMYHFNVGQKLLDVTQSDNLITVQALLCGAIFLMSTSRIARAHAFLSLASSGAIRLGLHCDVTAKPNMTHRSGQCAYWSSPR</sequence>
<dbReference type="RefSeq" id="XP_008713783.1">
    <property type="nucleotide sequence ID" value="XM_008715561.1"/>
</dbReference>
<evidence type="ECO:0000259" key="8">
    <source>
        <dbReference type="PROSITE" id="PS50048"/>
    </source>
</evidence>
<dbReference type="InterPro" id="IPR051711">
    <property type="entry name" value="Stress_Response_Reg"/>
</dbReference>
<dbReference type="SMART" id="SM00066">
    <property type="entry name" value="GAL4"/>
    <property type="match status" value="1"/>
</dbReference>
<dbReference type="VEuPathDB" id="FungiDB:HMPREF1541_10892"/>
<proteinExistence type="predicted"/>
<comment type="subcellular location">
    <subcellularLocation>
        <location evidence="1">Nucleus</location>
    </subcellularLocation>
</comment>
<dbReference type="eggNOG" id="ENOG502QSY2">
    <property type="taxonomic scope" value="Eukaryota"/>
</dbReference>
<dbReference type="Proteomes" id="UP000030752">
    <property type="component" value="Unassembled WGS sequence"/>
</dbReference>
<evidence type="ECO:0000256" key="3">
    <source>
        <dbReference type="ARBA" id="ARBA00023015"/>
    </source>
</evidence>
<dbReference type="GeneID" id="19978231"/>
<dbReference type="GO" id="GO:0045944">
    <property type="term" value="P:positive regulation of transcription by RNA polymerase II"/>
    <property type="evidence" value="ECO:0007669"/>
    <property type="project" value="TreeGrafter"/>
</dbReference>
<keyword evidence="4" id="KW-0238">DNA-binding</keyword>
<dbReference type="GO" id="GO:0005634">
    <property type="term" value="C:nucleus"/>
    <property type="evidence" value="ECO:0007669"/>
    <property type="project" value="UniProtKB-SubCell"/>
</dbReference>
<evidence type="ECO:0000256" key="7">
    <source>
        <dbReference type="SAM" id="MobiDB-lite"/>
    </source>
</evidence>
<dbReference type="InParanoid" id="W2S5R1"/>
<dbReference type="PANTHER" id="PTHR47540:SF1">
    <property type="entry name" value="ACTIVATOR OF STRESS GENES 1-RELATED"/>
    <property type="match status" value="1"/>
</dbReference>
<protein>
    <recommendedName>
        <fullName evidence="8">Zn(2)-C6 fungal-type domain-containing protein</fullName>
    </recommendedName>
</protein>
<organism evidence="9 10">
    <name type="scientific">Cyphellophora europaea (strain CBS 101466)</name>
    <name type="common">Phialophora europaea</name>
    <dbReference type="NCBI Taxonomy" id="1220924"/>
    <lineage>
        <taxon>Eukaryota</taxon>
        <taxon>Fungi</taxon>
        <taxon>Dikarya</taxon>
        <taxon>Ascomycota</taxon>
        <taxon>Pezizomycotina</taxon>
        <taxon>Eurotiomycetes</taxon>
        <taxon>Chaetothyriomycetidae</taxon>
        <taxon>Chaetothyriales</taxon>
        <taxon>Cyphellophoraceae</taxon>
        <taxon>Cyphellophora</taxon>
    </lineage>
</organism>
<evidence type="ECO:0000313" key="10">
    <source>
        <dbReference type="Proteomes" id="UP000030752"/>
    </source>
</evidence>
<feature type="region of interest" description="Disordered" evidence="7">
    <location>
        <begin position="1"/>
        <end position="28"/>
    </location>
</feature>
<keyword evidence="5" id="KW-0804">Transcription</keyword>
<dbReference type="OrthoDB" id="422427at2759"/>
<dbReference type="PROSITE" id="PS50048">
    <property type="entry name" value="ZN2_CY6_FUNGAL_2"/>
    <property type="match status" value="1"/>
</dbReference>
<evidence type="ECO:0000256" key="1">
    <source>
        <dbReference type="ARBA" id="ARBA00004123"/>
    </source>
</evidence>
<reference evidence="9 10" key="1">
    <citation type="submission" date="2013-03" db="EMBL/GenBank/DDBJ databases">
        <title>The Genome Sequence of Phialophora europaea CBS 101466.</title>
        <authorList>
            <consortium name="The Broad Institute Genomics Platform"/>
            <person name="Cuomo C."/>
            <person name="de Hoog S."/>
            <person name="Gorbushina A."/>
            <person name="Walker B."/>
            <person name="Young S.K."/>
            <person name="Zeng Q."/>
            <person name="Gargeya S."/>
            <person name="Fitzgerald M."/>
            <person name="Haas B."/>
            <person name="Abouelleil A."/>
            <person name="Allen A.W."/>
            <person name="Alvarado L."/>
            <person name="Arachchi H.M."/>
            <person name="Berlin A.M."/>
            <person name="Chapman S.B."/>
            <person name="Gainer-Dewar J."/>
            <person name="Goldberg J."/>
            <person name="Griggs A."/>
            <person name="Gujja S."/>
            <person name="Hansen M."/>
            <person name="Howarth C."/>
            <person name="Imamovic A."/>
            <person name="Ireland A."/>
            <person name="Larimer J."/>
            <person name="McCowan C."/>
            <person name="Murphy C."/>
            <person name="Pearson M."/>
            <person name="Poon T.W."/>
            <person name="Priest M."/>
            <person name="Roberts A."/>
            <person name="Saif S."/>
            <person name="Shea T."/>
            <person name="Sisk P."/>
            <person name="Sykes S."/>
            <person name="Wortman J."/>
            <person name="Nusbaum C."/>
            <person name="Birren B."/>
        </authorList>
    </citation>
    <scope>NUCLEOTIDE SEQUENCE [LARGE SCALE GENOMIC DNA]</scope>
    <source>
        <strain evidence="9 10">CBS 101466</strain>
    </source>
</reference>
<evidence type="ECO:0000256" key="4">
    <source>
        <dbReference type="ARBA" id="ARBA00023125"/>
    </source>
</evidence>
<dbReference type="GO" id="GO:0008270">
    <property type="term" value="F:zinc ion binding"/>
    <property type="evidence" value="ECO:0007669"/>
    <property type="project" value="InterPro"/>
</dbReference>
<dbReference type="AlphaFoldDB" id="W2S5R1"/>
<name>W2S5R1_CYPE1</name>
<evidence type="ECO:0000256" key="6">
    <source>
        <dbReference type="ARBA" id="ARBA00023242"/>
    </source>
</evidence>
<dbReference type="EMBL" id="KB822716">
    <property type="protein sequence ID" value="ETN44027.1"/>
    <property type="molecule type" value="Genomic_DNA"/>
</dbReference>